<evidence type="ECO:0000256" key="1">
    <source>
        <dbReference type="SAM" id="Coils"/>
    </source>
</evidence>
<gene>
    <name evidence="2" type="ORF">GK091_18395</name>
</gene>
<name>A0A6M0IM26_9BACT</name>
<evidence type="ECO:0000313" key="2">
    <source>
        <dbReference type="EMBL" id="NEU68862.1"/>
    </source>
</evidence>
<accession>A0A6M0IM26</accession>
<sequence length="513" mass="52637">MSGASNLFIGRGTGIQNMAGTQNAFLGALAGNQNTSGQNNSFVGYRSGFSNSTGNNNTFLGSGAGYTNGTGYNNAFAGYNAGYFNSQGNYNAFFGSGAGYANSQGSSNTFIGADAGSANTTGSGNTYMGSLSGASGNNTAQNTFVGANTGSSNTGIANTFLGFQAGQNNQSGAYNVFIGSSAGANNTAGLSNMFLGQQAGFNNTTGNYNLFMGNSSGSATTTGIGNTAIGDGSLLRNSTGIHNSAIGQYAGVESKGDENVFIGFAADVTPATPNLTNVVAIGARARVSQSNSIVLGAGANVGIGTSAPANKLEITQGNSGNSGLRFTNLTASSTASAVNQTKFLTVNAQGDVILGSLNGSARIGADDVSDNWQVIGENIQNSNTGGVVIGPGISKTPAGYRLYVADGVLTEKVKVAVRSTNDWSDRVFEKGYRLKSLSDVETFIRQSKHLPGVPSAEEVVKEGVDVGQMQAKLLEKVEELTLYVINLKKQNDALTRKSAQLEHRLNKLNTKRK</sequence>
<reference evidence="2 3" key="1">
    <citation type="submission" date="2020-02" db="EMBL/GenBank/DDBJ databases">
        <title>Draft genome sequence of two Spirosoma agri KCTC 52727 and Spirosoma terrae KCTC 52035.</title>
        <authorList>
            <person name="Rojas J."/>
            <person name="Ambika Manirajan B."/>
            <person name="Ratering S."/>
            <person name="Suarez C."/>
            <person name="Schnell S."/>
        </authorList>
    </citation>
    <scope>NUCLEOTIDE SEQUENCE [LARGE SCALE GENOMIC DNA]</scope>
    <source>
        <strain evidence="2 3">KCTC 52727</strain>
    </source>
</reference>
<dbReference type="EMBL" id="JAAGNZ010000002">
    <property type="protein sequence ID" value="NEU68862.1"/>
    <property type="molecule type" value="Genomic_DNA"/>
</dbReference>
<proteinExistence type="predicted"/>
<keyword evidence="3" id="KW-1185">Reference proteome</keyword>
<dbReference type="Gene3D" id="2.150.10.10">
    <property type="entry name" value="Serralysin-like metalloprotease, C-terminal"/>
    <property type="match status" value="1"/>
</dbReference>
<dbReference type="Proteomes" id="UP000477386">
    <property type="component" value="Unassembled WGS sequence"/>
</dbReference>
<dbReference type="InterPro" id="IPR011049">
    <property type="entry name" value="Serralysin-like_metalloprot_C"/>
</dbReference>
<organism evidence="2 3">
    <name type="scientific">Spirosoma agri</name>
    <dbReference type="NCBI Taxonomy" id="1987381"/>
    <lineage>
        <taxon>Bacteria</taxon>
        <taxon>Pseudomonadati</taxon>
        <taxon>Bacteroidota</taxon>
        <taxon>Cytophagia</taxon>
        <taxon>Cytophagales</taxon>
        <taxon>Cytophagaceae</taxon>
        <taxon>Spirosoma</taxon>
    </lineage>
</organism>
<feature type="coiled-coil region" evidence="1">
    <location>
        <begin position="477"/>
        <end position="511"/>
    </location>
</feature>
<dbReference type="AlphaFoldDB" id="A0A6M0IM26"/>
<protein>
    <submittedName>
        <fullName evidence="2">TMF family protein</fullName>
    </submittedName>
</protein>
<keyword evidence="1" id="KW-0175">Coiled coil</keyword>
<comment type="caution">
    <text evidence="2">The sequence shown here is derived from an EMBL/GenBank/DDBJ whole genome shotgun (WGS) entry which is preliminary data.</text>
</comment>
<evidence type="ECO:0000313" key="3">
    <source>
        <dbReference type="Proteomes" id="UP000477386"/>
    </source>
</evidence>